<gene>
    <name evidence="2" type="ORF">G7077_03540</name>
</gene>
<proteinExistence type="predicted"/>
<dbReference type="Proteomes" id="UP000503222">
    <property type="component" value="Chromosome"/>
</dbReference>
<dbReference type="RefSeq" id="WP_166410517.1">
    <property type="nucleotide sequence ID" value="NZ_CP049869.1"/>
</dbReference>
<dbReference type="EMBL" id="CP049869">
    <property type="protein sequence ID" value="QIK78123.1"/>
    <property type="molecule type" value="Genomic_DNA"/>
</dbReference>
<evidence type="ECO:0000313" key="3">
    <source>
        <dbReference type="Proteomes" id="UP000503222"/>
    </source>
</evidence>
<organism evidence="2 3">
    <name type="scientific">Sphingomonas piscis</name>
    <dbReference type="NCBI Taxonomy" id="2714943"/>
    <lineage>
        <taxon>Bacteria</taxon>
        <taxon>Pseudomonadati</taxon>
        <taxon>Pseudomonadota</taxon>
        <taxon>Alphaproteobacteria</taxon>
        <taxon>Sphingomonadales</taxon>
        <taxon>Sphingomonadaceae</taxon>
        <taxon>Sphingomonas</taxon>
    </lineage>
</organism>
<sequence length="125" mass="12838">MPKDKKSKAEKKLKKSKKAEASSVKAAKAPKSPVSTAVEGMKALTQNPLVADVVAAALVSMAAALKDNKKAHALADDAGDQLKTLSGKAGKDGQVMWDLAKDVGRKALEAIAAEQAKGSGKGKKS</sequence>
<feature type="region of interest" description="Disordered" evidence="1">
    <location>
        <begin position="1"/>
        <end position="35"/>
    </location>
</feature>
<dbReference type="KEGG" id="spii:G7077_03540"/>
<name>A0A6G7YN04_9SPHN</name>
<evidence type="ECO:0000313" key="2">
    <source>
        <dbReference type="EMBL" id="QIK78123.1"/>
    </source>
</evidence>
<feature type="compositionally biased region" description="Basic residues" evidence="1">
    <location>
        <begin position="1"/>
        <end position="17"/>
    </location>
</feature>
<accession>A0A6G7YN04</accession>
<feature type="compositionally biased region" description="Low complexity" evidence="1">
    <location>
        <begin position="21"/>
        <end position="35"/>
    </location>
</feature>
<dbReference type="AlphaFoldDB" id="A0A6G7YN04"/>
<protein>
    <submittedName>
        <fullName evidence="2">Uncharacterized protein</fullName>
    </submittedName>
</protein>
<evidence type="ECO:0000256" key="1">
    <source>
        <dbReference type="SAM" id="MobiDB-lite"/>
    </source>
</evidence>
<reference evidence="2 3" key="1">
    <citation type="submission" date="2020-03" db="EMBL/GenBank/DDBJ databases">
        <title>Sphingomonas sp. nov., isolated from fish.</title>
        <authorList>
            <person name="Hyun D.-W."/>
            <person name="Bae J.-W."/>
        </authorList>
    </citation>
    <scope>NUCLEOTIDE SEQUENCE [LARGE SCALE GENOMIC DNA]</scope>
    <source>
        <strain evidence="2 3">HDW15B</strain>
    </source>
</reference>
<keyword evidence="3" id="KW-1185">Reference proteome</keyword>